<dbReference type="EMBL" id="WOFV02000002">
    <property type="protein sequence ID" value="NAS16472.1"/>
    <property type="molecule type" value="Genomic_DNA"/>
</dbReference>
<dbReference type="InterPro" id="IPR005186">
    <property type="entry name" value="FlaG"/>
</dbReference>
<dbReference type="KEGG" id="cbut:ATN24_04915"/>
<dbReference type="InterPro" id="IPR035924">
    <property type="entry name" value="FlaG-like_sf"/>
</dbReference>
<name>A0A6L9EJ16_CLOBU</name>
<dbReference type="OrthoDB" id="9799867at2"/>
<keyword evidence="1" id="KW-0282">Flagellum</keyword>
<dbReference type="PANTHER" id="PTHR37166">
    <property type="entry name" value="PROTEIN FLAG"/>
    <property type="match status" value="1"/>
</dbReference>
<dbReference type="AlphaFoldDB" id="A0A6L9EJ16"/>
<dbReference type="RefSeq" id="WP_002582015.1">
    <property type="nucleotide sequence ID" value="NZ_BKBB01000014.1"/>
</dbReference>
<keyword evidence="1" id="KW-0966">Cell projection</keyword>
<dbReference type="SUPFAM" id="SSF160214">
    <property type="entry name" value="FlaG-like"/>
    <property type="match status" value="1"/>
</dbReference>
<dbReference type="PANTHER" id="PTHR37166:SF1">
    <property type="entry name" value="PROTEIN FLAG"/>
    <property type="match status" value="1"/>
</dbReference>
<dbReference type="Proteomes" id="UP000474042">
    <property type="component" value="Unassembled WGS sequence"/>
</dbReference>
<dbReference type="Gene3D" id="3.30.160.170">
    <property type="entry name" value="FlaG-like"/>
    <property type="match status" value="1"/>
</dbReference>
<protein>
    <submittedName>
        <fullName evidence="1">Flagellar biosynthesis protein FlaG</fullName>
    </submittedName>
</protein>
<evidence type="ECO:0000313" key="2">
    <source>
        <dbReference type="Proteomes" id="UP000474042"/>
    </source>
</evidence>
<dbReference type="Pfam" id="PF03646">
    <property type="entry name" value="FlaG"/>
    <property type="match status" value="1"/>
</dbReference>
<sequence length="134" mass="15106">MDVKNNIITHSNSYNIPESNLSQYGTNISGSEVNNGEILPMNVKSDISSGGFEQSKEKDEYNQKELDDALAKINNFLKDEKTHAEYSRHKDFGTLMIKIIDDETKEVILEIPPQKILDMVASMCKQVGLLDKKV</sequence>
<keyword evidence="1" id="KW-0969">Cilium</keyword>
<accession>A0A6L9EJ16</accession>
<organism evidence="1 2">
    <name type="scientific">Clostridium butyricum</name>
    <dbReference type="NCBI Taxonomy" id="1492"/>
    <lineage>
        <taxon>Bacteria</taxon>
        <taxon>Bacillati</taxon>
        <taxon>Bacillota</taxon>
        <taxon>Clostridia</taxon>
        <taxon>Eubacteriales</taxon>
        <taxon>Clostridiaceae</taxon>
        <taxon>Clostridium</taxon>
    </lineage>
</organism>
<evidence type="ECO:0000313" key="1">
    <source>
        <dbReference type="EMBL" id="NAS16472.1"/>
    </source>
</evidence>
<reference evidence="1 2" key="1">
    <citation type="submission" date="2020-01" db="EMBL/GenBank/DDBJ databases">
        <title>Genome sequence of a 1,3-propanediol producer, Clostridium butyricum S3.</title>
        <authorList>
            <person name="Zhou J."/>
        </authorList>
    </citation>
    <scope>NUCLEOTIDE SEQUENCE [LARGE SCALE GENOMIC DNA]</scope>
    <source>
        <strain evidence="1 2">S3</strain>
    </source>
</reference>
<comment type="caution">
    <text evidence="1">The sequence shown here is derived from an EMBL/GenBank/DDBJ whole genome shotgun (WGS) entry which is preliminary data.</text>
</comment>
<gene>
    <name evidence="1" type="ORF">GND98_000940</name>
</gene>
<proteinExistence type="predicted"/>